<feature type="compositionally biased region" description="Basic residues" evidence="1">
    <location>
        <begin position="1"/>
        <end position="11"/>
    </location>
</feature>
<dbReference type="EMBL" id="JAGIOB010000001">
    <property type="protein sequence ID" value="MBP2418182.1"/>
    <property type="molecule type" value="Genomic_DNA"/>
</dbReference>
<protein>
    <submittedName>
        <fullName evidence="2">Uncharacterized protein</fullName>
    </submittedName>
</protein>
<keyword evidence="3" id="KW-1185">Reference proteome</keyword>
<evidence type="ECO:0000313" key="2">
    <source>
        <dbReference type="EMBL" id="MBP2418182.1"/>
    </source>
</evidence>
<comment type="caution">
    <text evidence="2">The sequence shown here is derived from an EMBL/GenBank/DDBJ whole genome shotgun (WGS) entry which is preliminary data.</text>
</comment>
<name>A0ABS4ZBU5_9ACTN</name>
<reference evidence="2 3" key="1">
    <citation type="submission" date="2021-03" db="EMBL/GenBank/DDBJ databases">
        <title>Sequencing the genomes of 1000 actinobacteria strains.</title>
        <authorList>
            <person name="Klenk H.-P."/>
        </authorList>
    </citation>
    <scope>NUCLEOTIDE SEQUENCE [LARGE SCALE GENOMIC DNA]</scope>
    <source>
        <strain evidence="2 3">DSM 12936</strain>
    </source>
</reference>
<sequence length="81" mass="8910">MPTRLHRRPRTARVLPGAPPRTAAEGSAPADPDLAPVTLTGHPQRRRPRAALSRRLVRGRRPGRGTAILRTDRRTGTRVVP</sequence>
<accession>A0ABS4ZBU5</accession>
<feature type="region of interest" description="Disordered" evidence="1">
    <location>
        <begin position="1"/>
        <end position="81"/>
    </location>
</feature>
<proteinExistence type="predicted"/>
<evidence type="ECO:0000313" key="3">
    <source>
        <dbReference type="Proteomes" id="UP000758168"/>
    </source>
</evidence>
<dbReference type="Proteomes" id="UP000758168">
    <property type="component" value="Unassembled WGS sequence"/>
</dbReference>
<evidence type="ECO:0000256" key="1">
    <source>
        <dbReference type="SAM" id="MobiDB-lite"/>
    </source>
</evidence>
<gene>
    <name evidence="2" type="ORF">JOF54_003104</name>
</gene>
<organism evidence="2 3">
    <name type="scientific">Microlunatus capsulatus</name>
    <dbReference type="NCBI Taxonomy" id="99117"/>
    <lineage>
        <taxon>Bacteria</taxon>
        <taxon>Bacillati</taxon>
        <taxon>Actinomycetota</taxon>
        <taxon>Actinomycetes</taxon>
        <taxon>Propionibacteriales</taxon>
        <taxon>Propionibacteriaceae</taxon>
        <taxon>Microlunatus</taxon>
    </lineage>
</organism>